<evidence type="ECO:0000256" key="2">
    <source>
        <dbReference type="ARBA" id="ARBA00009695"/>
    </source>
</evidence>
<comment type="caution">
    <text evidence="7">The sequence shown here is derived from an EMBL/GenBank/DDBJ whole genome shotgun (WGS) entry which is preliminary data.</text>
</comment>
<dbReference type="InterPro" id="IPR036388">
    <property type="entry name" value="WH-like_DNA-bd_sf"/>
</dbReference>
<evidence type="ECO:0000256" key="5">
    <source>
        <dbReference type="HAMAP-Rule" id="MF_01114"/>
    </source>
</evidence>
<dbReference type="InterPro" id="IPR053924">
    <property type="entry name" value="RecX_HTH_2nd"/>
</dbReference>
<proteinExistence type="inferred from homology"/>
<dbReference type="HAMAP" id="MF_01114">
    <property type="entry name" value="RecX"/>
    <property type="match status" value="1"/>
</dbReference>
<keyword evidence="4 5" id="KW-0963">Cytoplasm</keyword>
<evidence type="ECO:0000259" key="6">
    <source>
        <dbReference type="Pfam" id="PF02631"/>
    </source>
</evidence>
<dbReference type="AlphaFoldDB" id="A0A7W8N1H7"/>
<evidence type="ECO:0000313" key="8">
    <source>
        <dbReference type="Proteomes" id="UP000569092"/>
    </source>
</evidence>
<name>A0A7W8N1H7_9BACT</name>
<comment type="similarity">
    <text evidence="2 5">Belongs to the RecX family.</text>
</comment>
<dbReference type="Gene3D" id="1.10.10.10">
    <property type="entry name" value="Winged helix-like DNA-binding domain superfamily/Winged helix DNA-binding domain"/>
    <property type="match status" value="1"/>
</dbReference>
<organism evidence="7 8">
    <name type="scientific">Tunturiibacter lichenicola</name>
    <dbReference type="NCBI Taxonomy" id="2051959"/>
    <lineage>
        <taxon>Bacteria</taxon>
        <taxon>Pseudomonadati</taxon>
        <taxon>Acidobacteriota</taxon>
        <taxon>Terriglobia</taxon>
        <taxon>Terriglobales</taxon>
        <taxon>Acidobacteriaceae</taxon>
        <taxon>Tunturiibacter</taxon>
    </lineage>
</organism>
<comment type="function">
    <text evidence="5">Modulates RecA activity.</text>
</comment>
<evidence type="ECO:0000313" key="7">
    <source>
        <dbReference type="EMBL" id="MBB5342257.1"/>
    </source>
</evidence>
<dbReference type="GO" id="GO:0005737">
    <property type="term" value="C:cytoplasm"/>
    <property type="evidence" value="ECO:0007669"/>
    <property type="project" value="UniProtKB-SubCell"/>
</dbReference>
<dbReference type="Proteomes" id="UP000569092">
    <property type="component" value="Unassembled WGS sequence"/>
</dbReference>
<dbReference type="PANTHER" id="PTHR33602:SF1">
    <property type="entry name" value="REGULATORY PROTEIN RECX FAMILY PROTEIN"/>
    <property type="match status" value="1"/>
</dbReference>
<evidence type="ECO:0000256" key="1">
    <source>
        <dbReference type="ARBA" id="ARBA00004496"/>
    </source>
</evidence>
<dbReference type="PANTHER" id="PTHR33602">
    <property type="entry name" value="REGULATORY PROTEIN RECX FAMILY PROTEIN"/>
    <property type="match status" value="1"/>
</dbReference>
<protein>
    <recommendedName>
        <fullName evidence="3 5">Regulatory protein RecX</fullName>
    </recommendedName>
</protein>
<evidence type="ECO:0000256" key="4">
    <source>
        <dbReference type="ARBA" id="ARBA00022490"/>
    </source>
</evidence>
<accession>A0A7W8N1H7</accession>
<feature type="domain" description="RecX second three-helical" evidence="6">
    <location>
        <begin position="67"/>
        <end position="108"/>
    </location>
</feature>
<dbReference type="EMBL" id="JACHDZ010000001">
    <property type="protein sequence ID" value="MBB5342257.1"/>
    <property type="molecule type" value="Genomic_DNA"/>
</dbReference>
<dbReference type="Pfam" id="PF02631">
    <property type="entry name" value="RecX_HTH2"/>
    <property type="match status" value="1"/>
</dbReference>
<evidence type="ECO:0000256" key="3">
    <source>
        <dbReference type="ARBA" id="ARBA00018111"/>
    </source>
</evidence>
<sequence length="181" mass="20848">MAFARPKKREPVGEAGLFEYAVGALARRMRTVRDLRRLMKARAEEGEAGERAMDAVIVRLKELNYLSDTRFAEDYTRVRKENEKFGKRRVQQDLMMKGVEKELVASTLETAYEDVDEVGLARQYIARKRIKKPGGENAQKETVRTMNRLMRAGFSSNAIFKVLREWDLPEEALAGVEEEMD</sequence>
<dbReference type="InterPro" id="IPR003783">
    <property type="entry name" value="Regulatory_RecX"/>
</dbReference>
<dbReference type="GO" id="GO:0006282">
    <property type="term" value="P:regulation of DNA repair"/>
    <property type="evidence" value="ECO:0007669"/>
    <property type="project" value="UniProtKB-UniRule"/>
</dbReference>
<comment type="subcellular location">
    <subcellularLocation>
        <location evidence="1 5">Cytoplasm</location>
    </subcellularLocation>
</comment>
<reference evidence="7 8" key="1">
    <citation type="submission" date="2020-08" db="EMBL/GenBank/DDBJ databases">
        <title>Genomic Encyclopedia of Type Strains, Phase IV (KMG-V): Genome sequencing to study the core and pangenomes of soil and plant-associated prokaryotes.</title>
        <authorList>
            <person name="Whitman W."/>
        </authorList>
    </citation>
    <scope>NUCLEOTIDE SEQUENCE [LARGE SCALE GENOMIC DNA]</scope>
    <source>
        <strain evidence="7 8">M8US30</strain>
    </source>
</reference>
<gene>
    <name evidence="5" type="primary">recX</name>
    <name evidence="7" type="ORF">HDF10_000207</name>
</gene>